<evidence type="ECO:0000256" key="1">
    <source>
        <dbReference type="SAM" id="MobiDB-lite"/>
    </source>
</evidence>
<sequence>MNTVRKTVTAAASVVLSGSLGLGLAIPAGADESDTVSVSGASVEALNESGFPTAAIDGGTVLTLKGSDFQAIKNGAGGIYVVFGWVSDTDGLSWAPSNGGQTGENYRYVPDAEDETNQGHSRYIAFEGSKTAAAANGGFIAEDGTWETELAMPSATFESMDRDGNPTDVDCLKDTCGVITFGAHGVKNGNNETFTPITFVADTTVDPADVVAEQAEEPIGDESEQPSESASEPADTHTQETGPNSSDSSQSGVEVEDTSSNNVPTIVGVGVGLLVIAGFAFWATKRRK</sequence>
<feature type="signal peptide" evidence="3">
    <location>
        <begin position="1"/>
        <end position="30"/>
    </location>
</feature>
<feature type="transmembrane region" description="Helical" evidence="2">
    <location>
        <begin position="263"/>
        <end position="283"/>
    </location>
</feature>
<evidence type="ECO:0000313" key="4">
    <source>
        <dbReference type="EMBL" id="MFD2839784.1"/>
    </source>
</evidence>
<dbReference type="Gene3D" id="2.60.40.230">
    <property type="entry name" value="Neocarzinostatin-like"/>
    <property type="match status" value="1"/>
</dbReference>
<comment type="caution">
    <text evidence="4">The sequence shown here is derived from an EMBL/GenBank/DDBJ whole genome shotgun (WGS) entry which is preliminary data.</text>
</comment>
<name>A0ABW5XFD1_9MICO</name>
<evidence type="ECO:0000256" key="3">
    <source>
        <dbReference type="SAM" id="SignalP"/>
    </source>
</evidence>
<keyword evidence="2" id="KW-1133">Transmembrane helix</keyword>
<protein>
    <recommendedName>
        <fullName evidence="6">LPXTG cell wall anchor domain-containing protein</fullName>
    </recommendedName>
</protein>
<accession>A0ABW5XFD1</accession>
<proteinExistence type="predicted"/>
<dbReference type="InterPro" id="IPR010916">
    <property type="entry name" value="TonB_box_CS"/>
</dbReference>
<keyword evidence="5" id="KW-1185">Reference proteome</keyword>
<dbReference type="PROSITE" id="PS00430">
    <property type="entry name" value="TONB_DEPENDENT_REC_1"/>
    <property type="match status" value="1"/>
</dbReference>
<organism evidence="4 5">
    <name type="scientific">Populibacterium corticicola</name>
    <dbReference type="NCBI Taxonomy" id="1812826"/>
    <lineage>
        <taxon>Bacteria</taxon>
        <taxon>Bacillati</taxon>
        <taxon>Actinomycetota</taxon>
        <taxon>Actinomycetes</taxon>
        <taxon>Micrococcales</taxon>
        <taxon>Jonesiaceae</taxon>
        <taxon>Populibacterium</taxon>
    </lineage>
</organism>
<feature type="compositionally biased region" description="Acidic residues" evidence="1">
    <location>
        <begin position="215"/>
        <end position="225"/>
    </location>
</feature>
<dbReference type="RefSeq" id="WP_377465340.1">
    <property type="nucleotide sequence ID" value="NZ_JBHUOP010000002.1"/>
</dbReference>
<keyword evidence="3" id="KW-0732">Signal</keyword>
<gene>
    <name evidence="4" type="ORF">ACFSYH_04275</name>
</gene>
<feature type="compositionally biased region" description="Polar residues" evidence="1">
    <location>
        <begin position="239"/>
        <end position="262"/>
    </location>
</feature>
<dbReference type="EMBL" id="JBHUOP010000002">
    <property type="protein sequence ID" value="MFD2839784.1"/>
    <property type="molecule type" value="Genomic_DNA"/>
</dbReference>
<feature type="region of interest" description="Disordered" evidence="1">
    <location>
        <begin position="215"/>
        <end position="262"/>
    </location>
</feature>
<feature type="chain" id="PRO_5047109472" description="LPXTG cell wall anchor domain-containing protein" evidence="3">
    <location>
        <begin position="31"/>
        <end position="288"/>
    </location>
</feature>
<keyword evidence="2" id="KW-0812">Transmembrane</keyword>
<reference evidence="5" key="1">
    <citation type="journal article" date="2019" name="Int. J. Syst. Evol. Microbiol.">
        <title>The Global Catalogue of Microorganisms (GCM) 10K type strain sequencing project: providing services to taxonomists for standard genome sequencing and annotation.</title>
        <authorList>
            <consortium name="The Broad Institute Genomics Platform"/>
            <consortium name="The Broad Institute Genome Sequencing Center for Infectious Disease"/>
            <person name="Wu L."/>
            <person name="Ma J."/>
        </authorList>
    </citation>
    <scope>NUCLEOTIDE SEQUENCE [LARGE SCALE GENOMIC DNA]</scope>
    <source>
        <strain evidence="5">KCTC 33576</strain>
    </source>
</reference>
<dbReference type="Proteomes" id="UP001597391">
    <property type="component" value="Unassembled WGS sequence"/>
</dbReference>
<keyword evidence="2" id="KW-0472">Membrane</keyword>
<evidence type="ECO:0000313" key="5">
    <source>
        <dbReference type="Proteomes" id="UP001597391"/>
    </source>
</evidence>
<evidence type="ECO:0008006" key="6">
    <source>
        <dbReference type="Google" id="ProtNLM"/>
    </source>
</evidence>
<evidence type="ECO:0000256" key="2">
    <source>
        <dbReference type="SAM" id="Phobius"/>
    </source>
</evidence>